<name>A0AA38GX85_TAXCH</name>
<dbReference type="PANTHER" id="PTHR15691">
    <property type="entry name" value="WASH COMPLEX SUBUNIT 5"/>
    <property type="match status" value="1"/>
</dbReference>
<keyword evidence="4" id="KW-1185">Reference proteome</keyword>
<sequence length="838" mass="94285">MSLPTPTKGKRATQRAHIVPKKISFVVGSSSLSKVPASKAMSPAILVSEIVEVTDSPSISQGLSSPLSLPLSLPTSFPSISSFPSPSMAQVFSSLPVLSAGEMIGSPISTSLPLTLPFPSISSSNPIVSTPMAILTSTPSIIATSVQMPTNVTGALVLTSASGTESVVPFSSASTIPEWLFHQTLKQKKKTALGNLLEKYDKDKASKDELKEKVEQLTALLRKVTQPSPSTEISTTTALTVSSTLDDISYHEIEKIGQKGRSVNGWMERILQEANPLIKEAIDIYNDLQAERTSIQKMDETFSEDNNNLNLNLTTWSEIKEENSDLLLQEYVIDEASKLLEYQKAMEFRSQVLQDIIKKLDDKRIEIMDALNDISEEFDNINFKFFNENIDALPEDQIKLNFKDLVKRDDEVTRTFYSDSIDRYLKSPEVFEEEIEKNPELVALDDEFRESFSIIMERFFLLFDGIIRYYQNLVQYLEDLQEGVYVQSTIESVMENEDGRQLLVEALALHGTILFLLEHRLNGGLREQLLVAHLRNKRSSEISNLDHLCMLCQTFSPVSASPLSSITTFVPFRQSSPSSVTPTMILVHRPEDLFGRFPIPKPIVDVVITRLRGDDLYNQVRHYPIPEHWTTALASQAGCVYILLFYSPELLASGYVMKEIVDRFFKDNWIVPIFMAFTVDLSFSWERYKAAKSALSSTLASATVRDLCDKHYSKVKDLLIDLRGLMSDGVLTPDYVMNNTQNLVSSLRNCNVTLRWLLLHRCTVNKKIRDSIVTVGNSHNVTEDVLLLLLLETAKLEFELKRVYGELLEGKESRWKNCRSQAAERMQELSDFFSGSKV</sequence>
<gene>
    <name evidence="3" type="ORF">KI387_001480</name>
</gene>
<dbReference type="EMBL" id="JAHRHJ020000001">
    <property type="protein sequence ID" value="KAH9329372.1"/>
    <property type="molecule type" value="Genomic_DNA"/>
</dbReference>
<comment type="similarity">
    <text evidence="1">Belongs to the strumpellin family.</text>
</comment>
<comment type="caution">
    <text evidence="3">The sequence shown here is derived from an EMBL/GenBank/DDBJ whole genome shotgun (WGS) entry which is preliminary data.</text>
</comment>
<accession>A0AA38GX85</accession>
<dbReference type="Pfam" id="PF10266">
    <property type="entry name" value="Strumpellin"/>
    <property type="match status" value="1"/>
</dbReference>
<reference evidence="3 4" key="1">
    <citation type="journal article" date="2021" name="Nat. Plants">
        <title>The Taxus genome provides insights into paclitaxel biosynthesis.</title>
        <authorList>
            <person name="Xiong X."/>
            <person name="Gou J."/>
            <person name="Liao Q."/>
            <person name="Li Y."/>
            <person name="Zhou Q."/>
            <person name="Bi G."/>
            <person name="Li C."/>
            <person name="Du R."/>
            <person name="Wang X."/>
            <person name="Sun T."/>
            <person name="Guo L."/>
            <person name="Liang H."/>
            <person name="Lu P."/>
            <person name="Wu Y."/>
            <person name="Zhang Z."/>
            <person name="Ro D.K."/>
            <person name="Shang Y."/>
            <person name="Huang S."/>
            <person name="Yan J."/>
        </authorList>
    </citation>
    <scope>NUCLEOTIDE SEQUENCE [LARGE SCALE GENOMIC DNA]</scope>
    <source>
        <strain evidence="3">Ta-2019</strain>
    </source>
</reference>
<dbReference type="Proteomes" id="UP000824469">
    <property type="component" value="Unassembled WGS sequence"/>
</dbReference>
<evidence type="ECO:0000256" key="2">
    <source>
        <dbReference type="SAM" id="Coils"/>
    </source>
</evidence>
<protein>
    <submittedName>
        <fullName evidence="3">Uncharacterized protein</fullName>
    </submittedName>
</protein>
<dbReference type="GO" id="GO:0007032">
    <property type="term" value="P:endosome organization"/>
    <property type="evidence" value="ECO:0007669"/>
    <property type="project" value="TreeGrafter"/>
</dbReference>
<keyword evidence="2" id="KW-0175">Coiled coil</keyword>
<dbReference type="GO" id="GO:0140285">
    <property type="term" value="P:endosome fission"/>
    <property type="evidence" value="ECO:0007669"/>
    <property type="project" value="TreeGrafter"/>
</dbReference>
<proteinExistence type="inferred from homology"/>
<evidence type="ECO:0000313" key="4">
    <source>
        <dbReference type="Proteomes" id="UP000824469"/>
    </source>
</evidence>
<dbReference type="GO" id="GO:0051125">
    <property type="term" value="P:regulation of actin nucleation"/>
    <property type="evidence" value="ECO:0007669"/>
    <property type="project" value="TreeGrafter"/>
</dbReference>
<evidence type="ECO:0000313" key="3">
    <source>
        <dbReference type="EMBL" id="KAH9329372.1"/>
    </source>
</evidence>
<dbReference type="PANTHER" id="PTHR15691:SF6">
    <property type="entry name" value="WASH COMPLEX SUBUNIT 5"/>
    <property type="match status" value="1"/>
</dbReference>
<dbReference type="AlphaFoldDB" id="A0AA38GX85"/>
<evidence type="ECO:0000256" key="1">
    <source>
        <dbReference type="ARBA" id="ARBA00006224"/>
    </source>
</evidence>
<dbReference type="GO" id="GO:0030041">
    <property type="term" value="P:actin filament polymerization"/>
    <property type="evidence" value="ECO:0007669"/>
    <property type="project" value="TreeGrafter"/>
</dbReference>
<dbReference type="InterPro" id="IPR019393">
    <property type="entry name" value="WASH_strumpellin"/>
</dbReference>
<feature type="coiled-coil region" evidence="2">
    <location>
        <begin position="193"/>
        <end position="220"/>
    </location>
</feature>
<dbReference type="GO" id="GO:0005768">
    <property type="term" value="C:endosome"/>
    <property type="evidence" value="ECO:0007669"/>
    <property type="project" value="TreeGrafter"/>
</dbReference>
<organism evidence="3 4">
    <name type="scientific">Taxus chinensis</name>
    <name type="common">Chinese yew</name>
    <name type="synonym">Taxus wallichiana var. chinensis</name>
    <dbReference type="NCBI Taxonomy" id="29808"/>
    <lineage>
        <taxon>Eukaryota</taxon>
        <taxon>Viridiplantae</taxon>
        <taxon>Streptophyta</taxon>
        <taxon>Embryophyta</taxon>
        <taxon>Tracheophyta</taxon>
        <taxon>Spermatophyta</taxon>
        <taxon>Pinopsida</taxon>
        <taxon>Pinidae</taxon>
        <taxon>Conifers II</taxon>
        <taxon>Cupressales</taxon>
        <taxon>Taxaceae</taxon>
        <taxon>Taxus</taxon>
    </lineage>
</organism>
<dbReference type="GO" id="GO:0071203">
    <property type="term" value="C:WASH complex"/>
    <property type="evidence" value="ECO:0007669"/>
    <property type="project" value="InterPro"/>
</dbReference>